<dbReference type="InterPro" id="IPR001036">
    <property type="entry name" value="Acrflvin-R"/>
</dbReference>
<feature type="transmembrane region" description="Helical" evidence="1">
    <location>
        <begin position="888"/>
        <end position="909"/>
    </location>
</feature>
<feature type="transmembrane region" description="Helical" evidence="1">
    <location>
        <begin position="529"/>
        <end position="549"/>
    </location>
</feature>
<dbReference type="Gene3D" id="3.30.70.1430">
    <property type="entry name" value="Multidrug efflux transporter AcrB pore domain"/>
    <property type="match status" value="2"/>
</dbReference>
<feature type="transmembrane region" description="Helical" evidence="1">
    <location>
        <begin position="968"/>
        <end position="990"/>
    </location>
</feature>
<feature type="transmembrane region" description="Helical" evidence="1">
    <location>
        <begin position="363"/>
        <end position="383"/>
    </location>
</feature>
<evidence type="ECO:0000313" key="3">
    <source>
        <dbReference type="Proteomes" id="UP000012040"/>
    </source>
</evidence>
<keyword evidence="1" id="KW-0472">Membrane</keyword>
<feature type="transmembrane region" description="Helical" evidence="1">
    <location>
        <begin position="915"/>
        <end position="931"/>
    </location>
</feature>
<feature type="transmembrane region" description="Helical" evidence="1">
    <location>
        <begin position="434"/>
        <end position="454"/>
    </location>
</feature>
<dbReference type="Proteomes" id="UP000012040">
    <property type="component" value="Chromosome"/>
</dbReference>
<dbReference type="Gene3D" id="3.30.2090.10">
    <property type="entry name" value="Multidrug efflux transporter AcrB TolC docking domain, DN and DC subdomains"/>
    <property type="match status" value="2"/>
</dbReference>
<keyword evidence="1" id="KW-0812">Transmembrane</keyword>
<dbReference type="eggNOG" id="COG0841">
    <property type="taxonomic scope" value="Bacteria"/>
</dbReference>
<organism evidence="2 3">
    <name type="scientific">Pseudobdellovibrio exovorus JSS</name>
    <dbReference type="NCBI Taxonomy" id="1184267"/>
    <lineage>
        <taxon>Bacteria</taxon>
        <taxon>Pseudomonadati</taxon>
        <taxon>Bdellovibrionota</taxon>
        <taxon>Bdellovibrionia</taxon>
        <taxon>Bdellovibrionales</taxon>
        <taxon>Pseudobdellovibrionaceae</taxon>
        <taxon>Pseudobdellovibrio</taxon>
    </lineage>
</organism>
<dbReference type="RefSeq" id="WP_015469038.1">
    <property type="nucleotide sequence ID" value="NC_020813.1"/>
</dbReference>
<name>M4V5V1_9BACT</name>
<protein>
    <recommendedName>
        <fullName evidence="4">Acriflavin resistance protein</fullName>
    </recommendedName>
</protein>
<feature type="transmembrane region" description="Helical" evidence="1">
    <location>
        <begin position="389"/>
        <end position="414"/>
    </location>
</feature>
<dbReference type="PATRIC" id="fig|1184267.3.peg.330"/>
<accession>M4V5V1</accession>
<feature type="transmembrane region" description="Helical" evidence="1">
    <location>
        <begin position="466"/>
        <end position="485"/>
    </location>
</feature>
<dbReference type="Gene3D" id="3.30.70.1440">
    <property type="entry name" value="Multidrug efflux transporter AcrB pore domain"/>
    <property type="match status" value="1"/>
</dbReference>
<gene>
    <name evidence="2" type="ORF">A11Q_328</name>
</gene>
<dbReference type="PRINTS" id="PR00702">
    <property type="entry name" value="ACRIFLAVINRP"/>
</dbReference>
<dbReference type="STRING" id="1184267.A11Q_328"/>
<feature type="transmembrane region" description="Helical" evidence="1">
    <location>
        <begin position="337"/>
        <end position="356"/>
    </location>
</feature>
<dbReference type="HOGENOM" id="CLU_002755_1_2_7"/>
<dbReference type="PANTHER" id="PTHR32063:SF0">
    <property type="entry name" value="SWARMING MOTILITY PROTEIN SWRC"/>
    <property type="match status" value="1"/>
</dbReference>
<dbReference type="SUPFAM" id="SSF82714">
    <property type="entry name" value="Multidrug efflux transporter AcrB TolC docking domain, DN and DC subdomains"/>
    <property type="match status" value="2"/>
</dbReference>
<evidence type="ECO:0008006" key="4">
    <source>
        <dbReference type="Google" id="ProtNLM"/>
    </source>
</evidence>
<dbReference type="Pfam" id="PF00873">
    <property type="entry name" value="ACR_tran"/>
    <property type="match status" value="1"/>
</dbReference>
<feature type="transmembrane region" description="Helical" evidence="1">
    <location>
        <begin position="996"/>
        <end position="1022"/>
    </location>
</feature>
<dbReference type="SUPFAM" id="SSF82866">
    <property type="entry name" value="Multidrug efflux transporter AcrB transmembrane domain"/>
    <property type="match status" value="2"/>
</dbReference>
<evidence type="ECO:0000256" key="1">
    <source>
        <dbReference type="SAM" id="Phobius"/>
    </source>
</evidence>
<keyword evidence="3" id="KW-1185">Reference proteome</keyword>
<dbReference type="KEGG" id="bex:A11Q_328"/>
<dbReference type="Gene3D" id="3.30.70.1320">
    <property type="entry name" value="Multidrug efflux transporter AcrB pore domain like"/>
    <property type="match status" value="1"/>
</dbReference>
<dbReference type="Gene3D" id="1.20.1640.10">
    <property type="entry name" value="Multidrug efflux transporter AcrB transmembrane domain"/>
    <property type="match status" value="2"/>
</dbReference>
<proteinExistence type="predicted"/>
<dbReference type="PANTHER" id="PTHR32063">
    <property type="match status" value="1"/>
</dbReference>
<dbReference type="GO" id="GO:0042910">
    <property type="term" value="F:xenobiotic transmembrane transporter activity"/>
    <property type="evidence" value="ECO:0007669"/>
    <property type="project" value="TreeGrafter"/>
</dbReference>
<dbReference type="GO" id="GO:0005886">
    <property type="term" value="C:plasma membrane"/>
    <property type="evidence" value="ECO:0007669"/>
    <property type="project" value="TreeGrafter"/>
</dbReference>
<feature type="transmembrane region" description="Helical" evidence="1">
    <location>
        <begin position="12"/>
        <end position="34"/>
    </location>
</feature>
<dbReference type="SUPFAM" id="SSF82693">
    <property type="entry name" value="Multidrug efflux transporter AcrB pore domain, PN1, PN2, PC1 and PC2 subdomains"/>
    <property type="match status" value="3"/>
</dbReference>
<keyword evidence="1" id="KW-1133">Transmembrane helix</keyword>
<reference evidence="2 3" key="1">
    <citation type="journal article" date="2013" name="ISME J.">
        <title>By their genes ye shall know them: genomic signatures of predatory bacteria.</title>
        <authorList>
            <person name="Pasternak Z."/>
            <person name="Pietrokovski S."/>
            <person name="Rotem O."/>
            <person name="Gophna U."/>
            <person name="Lurie-Weinberger M.N."/>
            <person name="Jurkevitch E."/>
        </authorList>
    </citation>
    <scope>NUCLEOTIDE SEQUENCE [LARGE SCALE GENOMIC DNA]</scope>
    <source>
        <strain evidence="2 3">JSS</strain>
    </source>
</reference>
<dbReference type="EMBL" id="CP003537">
    <property type="protein sequence ID" value="AGH94548.1"/>
    <property type="molecule type" value="Genomic_DNA"/>
</dbReference>
<dbReference type="AlphaFoldDB" id="M4V5V1"/>
<dbReference type="InterPro" id="IPR027463">
    <property type="entry name" value="AcrB_DN_DC_subdom"/>
</dbReference>
<feature type="transmembrane region" description="Helical" evidence="1">
    <location>
        <begin position="863"/>
        <end position="881"/>
    </location>
</feature>
<evidence type="ECO:0000313" key="2">
    <source>
        <dbReference type="EMBL" id="AGH94548.1"/>
    </source>
</evidence>
<dbReference type="OrthoDB" id="5287074at2"/>
<sequence>MTLSDISIKNPVFAWMLMFGLIVFGAISFTRMGVSEMPDVEFPIISLTARYEGAAPQVMEADVVDPLEDVLISIQGVKNITSKSRVGVAEITVEFDLNRDLDAAFQDVQAKVSQVQEMLPTGMKPVTVMKMAMSEFPIMWISVNSSKMSVPELMTFVKNDIRDQITTVPGVGNLWMPGYLDPNLRIWVKNEELKRYALTVNDIVNTVRTEHSEPPSGRTEYNNKEYSLRTLGEAKTVESFSKILINSRGGAPNYTPVQLGKLTTIEEGTVDVLQFARTNGQPAVGLGVVKQRGANAVNVAKAVKEKINSIQKNMPEGTSIVVNFDGTKFVEESVEELVLTLVLAALLTSLVCWMFIGSWASTVNVLLAIPTSILGSFIILSFAGFTLNIFTLLGLSLAIGIVVDDAIMVLENIIRHREMKKPRRQAAIIGAREITFAAIAASISLVAIFLPIAFMEGIIGRFLFEFGVTLSAAVMISLLEALTLTPMRASQFKGSVERTTRFGKFFEDGFESLRKAYARTLEVSLRHRWKVIIGSTVFFILSFASVSLLRGEFQPAQDQSMFMIQMTNPPGTSISMTDQRTRLVEDFLGSRSEINSYFVAAGGFTGGETNSAMIFVEMKKKGERGVDAVSGKELSQQEMIKVVREHLNQVVPEAKPQVQDPSTQGFGGGGGSGYPVEFTIQGPDWEKLSGMADKIIADLTEKKIMTDMGSDLLTGAPEVHIVPNREKASARGVDVVSVGAVVNAAIGGVIAGSYEKGGHRYDIRVKLTDDGRAPEERIKELYVRNNRGELVSLASVVDIQQASVASSISRKNRERAISIYGNVGEGLSQQQTLTKAEEVAKSHLDADYAFRLSGSSEEFMKSFMSLALALVLGFVVAYMVLASQFNSFIDPFTVFVAMPFSFSGAFLGLLIGDQSLNLFSMIGLVLLMGIVKKNSILLVDFTNQARDAGKTDVFAALMEACPNRLRPILMTSIATIAGAIPAALSLGPGAEARQPMAIAVIGGVLVSTLLTLYVVPSVYSVFSRFDKRTNPDEEEVVERAAEALETN</sequence>